<dbReference type="AlphaFoldDB" id="A0A174BI91"/>
<dbReference type="GeneID" id="83708789"/>
<organism evidence="1 2">
    <name type="scientific">Mitsuokella jalaludinii</name>
    <dbReference type="NCBI Taxonomy" id="187979"/>
    <lineage>
        <taxon>Bacteria</taxon>
        <taxon>Bacillati</taxon>
        <taxon>Bacillota</taxon>
        <taxon>Negativicutes</taxon>
        <taxon>Selenomonadales</taxon>
        <taxon>Selenomonadaceae</taxon>
        <taxon>Mitsuokella</taxon>
    </lineage>
</organism>
<reference evidence="1 2" key="1">
    <citation type="submission" date="2015-09" db="EMBL/GenBank/DDBJ databases">
        <authorList>
            <consortium name="Pathogen Informatics"/>
        </authorList>
    </citation>
    <scope>NUCLEOTIDE SEQUENCE [LARGE SCALE GENOMIC DNA]</scope>
    <source>
        <strain evidence="1 2">2789STDY5608828</strain>
    </source>
</reference>
<proteinExistence type="predicted"/>
<keyword evidence="2" id="KW-1185">Reference proteome</keyword>
<name>A0A174BI91_9FIRM</name>
<protein>
    <submittedName>
        <fullName evidence="1">Uncharacterized protein</fullName>
    </submittedName>
</protein>
<dbReference type="STRING" id="187979.ERS852385_01878"/>
<accession>A0A174BI91</accession>
<evidence type="ECO:0000313" key="1">
    <source>
        <dbReference type="EMBL" id="CUN99455.1"/>
    </source>
</evidence>
<dbReference type="RefSeq" id="WP_155948061.1">
    <property type="nucleotide sequence ID" value="NZ_CAJJRU010000007.1"/>
</dbReference>
<sequence length="210" mass="23018">MRIFVDTDGNRPAQGGDKFRQALCLSVLLMTCLYTGASSSAAAAQAIQPTSPAQNAAASVIADERDNGLSRAVRARAGLKNRIFLKYREMAVISDDQYRITQAAIRDNRAHQTPLRTSELLFNKCMHDGRYSEAAITASLAVLDSSTPVDRARFTLLQAEACLLRQDDLHAIMPLLQQASRELAVAGMHDADWQQAQAMLDEMQADLLPN</sequence>
<evidence type="ECO:0000313" key="2">
    <source>
        <dbReference type="Proteomes" id="UP000095546"/>
    </source>
</evidence>
<dbReference type="EMBL" id="CYYU01000018">
    <property type="protein sequence ID" value="CUN99455.1"/>
    <property type="molecule type" value="Genomic_DNA"/>
</dbReference>
<gene>
    <name evidence="1" type="ORF">ERS852385_01878</name>
</gene>
<dbReference type="Proteomes" id="UP000095546">
    <property type="component" value="Unassembled WGS sequence"/>
</dbReference>